<evidence type="ECO:0000256" key="2">
    <source>
        <dbReference type="SAM" id="MobiDB-lite"/>
    </source>
</evidence>
<feature type="coiled-coil region" evidence="1">
    <location>
        <begin position="147"/>
        <end position="174"/>
    </location>
</feature>
<organism evidence="3 4">
    <name type="scientific">Helicostylum pulchrum</name>
    <dbReference type="NCBI Taxonomy" id="562976"/>
    <lineage>
        <taxon>Eukaryota</taxon>
        <taxon>Fungi</taxon>
        <taxon>Fungi incertae sedis</taxon>
        <taxon>Mucoromycota</taxon>
        <taxon>Mucoromycotina</taxon>
        <taxon>Mucoromycetes</taxon>
        <taxon>Mucorales</taxon>
        <taxon>Mucorineae</taxon>
        <taxon>Mucoraceae</taxon>
        <taxon>Helicostylum</taxon>
    </lineage>
</organism>
<proteinExistence type="predicted"/>
<evidence type="ECO:0000313" key="4">
    <source>
        <dbReference type="Proteomes" id="UP001476247"/>
    </source>
</evidence>
<evidence type="ECO:0000256" key="1">
    <source>
        <dbReference type="SAM" id="Coils"/>
    </source>
</evidence>
<sequence>MTLKRKRSLLTASDRGRRRVDPDDNPPAPNPVPEEPDGKSENLFRKVAEEFTIARRDALNFVLFMVIQWFNTQCVELFAYQTQQVPQIQIYLRKILHETFLMNQLRDLLQQTTNSLQQEQIIPNQYENLLDLRAQIQNYFTEILPISQRLDELLVELNNNVNSQEGQLEYEQQRTAQDNLSLHIHLVLLDLHPQFTDLRTVTARAAEAAENAKTTTEERLTALFNSVTENQQAALQNARNLSDLERKILALRGKLATILREQPLEQADNVRLRTIRQIQIAVLSSQAALQRMREQELRDQDFLNQNEIAQEYIRNTQILLQTIDIAENFTKFFQIVDSTLQQIVLALRDPEKVLADPENDNRRINFNRSIVSYFDDFDVSRKVPGTDNYFYNLPVVDNIHRGISHSYTSSIIQNVTMHLLSINLWMIHLFKGFLLFHQRRNNVQVPVMTIAKKAANRIINHHQYESLQIEHEMPGLIDVYNRIKLIFDADFRATELEDLLDCESAKAHPLKYLRVSYFLLQEAARNVDWPVKRWCLLPSPSSHRIVHFPLNSYVTMYGLFEKANNRNIRIPDDLLGRNGNFIGVTAFLDIYSGIANRQRIWETLFNINKLQKRCLTYLQGENNDLDINDPLRRAKLGFGLTTDGHMISVLFERVSREQIPFDTKGVKFQKRNLNLANKTRGIYPLYKNPTGITLQDRIIGIDSGVRDIVCAVDCTPQELTNKYTTKEHSLSISNASYKLRSGMQWINQKELQSHLKSSKVSNTYEIRQFLNSVYQEHKKIFDFMKSYKHRENKRHNYSNRQRAQDHVARVILAYGNASIRSTYKGNTPIPVKAIQRAVATKALVIPVDEFRTSVTCSHCFGRLETTPDERLYWNRDVNAASNIRQILTAYVEQGFDLESRPEQLSRGIRQQDEDNEGT</sequence>
<keyword evidence="4" id="KW-1185">Reference proteome</keyword>
<dbReference type="Proteomes" id="UP001476247">
    <property type="component" value="Unassembled WGS sequence"/>
</dbReference>
<dbReference type="EMBL" id="BAABUJ010000034">
    <property type="protein sequence ID" value="GAA5804344.1"/>
    <property type="molecule type" value="Genomic_DNA"/>
</dbReference>
<reference evidence="3 4" key="1">
    <citation type="submission" date="2024-04" db="EMBL/GenBank/DDBJ databases">
        <title>genome sequences of Mucor flavus KT1a and Helicostylum pulchrum KT1b strains isolation_sourced from the surface of a dry-aged beef.</title>
        <authorList>
            <person name="Toyotome T."/>
            <person name="Hosono M."/>
            <person name="Torimaru M."/>
            <person name="Fukuda K."/>
            <person name="Mikami N."/>
        </authorList>
    </citation>
    <scope>NUCLEOTIDE SEQUENCE [LARGE SCALE GENOMIC DNA]</scope>
    <source>
        <strain evidence="3 4">KT1b</strain>
    </source>
</reference>
<accession>A0ABP9YBK6</accession>
<keyword evidence="1" id="KW-0175">Coiled coil</keyword>
<evidence type="ECO:0000313" key="3">
    <source>
        <dbReference type="EMBL" id="GAA5804344.1"/>
    </source>
</evidence>
<protein>
    <submittedName>
        <fullName evidence="3">Uncharacterized protein</fullName>
    </submittedName>
</protein>
<comment type="caution">
    <text evidence="3">The sequence shown here is derived from an EMBL/GenBank/DDBJ whole genome shotgun (WGS) entry which is preliminary data.</text>
</comment>
<gene>
    <name evidence="3" type="ORF">HPULCUR_009832</name>
</gene>
<name>A0ABP9YBK6_9FUNG</name>
<feature type="region of interest" description="Disordered" evidence="2">
    <location>
        <begin position="1"/>
        <end position="41"/>
    </location>
</feature>